<dbReference type="PANTHER" id="PTHR11005">
    <property type="entry name" value="LYSOSOMAL ACID LIPASE-RELATED"/>
    <property type="match status" value="1"/>
</dbReference>
<evidence type="ECO:0000313" key="2">
    <source>
        <dbReference type="EMBL" id="PHT68461.1"/>
    </source>
</evidence>
<keyword evidence="3" id="KW-1185">Reference proteome</keyword>
<accession>A0A2G2YFV0</accession>
<keyword evidence="1" id="KW-0472">Membrane</keyword>
<keyword evidence="1" id="KW-0812">Transmembrane</keyword>
<evidence type="ECO:0000313" key="3">
    <source>
        <dbReference type="Proteomes" id="UP000222542"/>
    </source>
</evidence>
<feature type="transmembrane region" description="Helical" evidence="1">
    <location>
        <begin position="99"/>
        <end position="120"/>
    </location>
</feature>
<reference evidence="2 3" key="2">
    <citation type="journal article" date="2017" name="Genome Biol.">
        <title>New reference genome sequences of hot pepper reveal the massive evolution of plant disease-resistance genes by retroduplication.</title>
        <authorList>
            <person name="Kim S."/>
            <person name="Park J."/>
            <person name="Yeom S.I."/>
            <person name="Kim Y.M."/>
            <person name="Seo E."/>
            <person name="Kim K.T."/>
            <person name="Kim M.S."/>
            <person name="Lee J.M."/>
            <person name="Cheong K."/>
            <person name="Shin H.S."/>
            <person name="Kim S.B."/>
            <person name="Han K."/>
            <person name="Lee J."/>
            <person name="Park M."/>
            <person name="Lee H.A."/>
            <person name="Lee H.Y."/>
            <person name="Lee Y."/>
            <person name="Oh S."/>
            <person name="Lee J.H."/>
            <person name="Choi E."/>
            <person name="Choi E."/>
            <person name="Lee S.E."/>
            <person name="Jeon J."/>
            <person name="Kim H."/>
            <person name="Choi G."/>
            <person name="Song H."/>
            <person name="Lee J."/>
            <person name="Lee S.C."/>
            <person name="Kwon J.K."/>
            <person name="Lee H.Y."/>
            <person name="Koo N."/>
            <person name="Hong Y."/>
            <person name="Kim R.W."/>
            <person name="Kang W.H."/>
            <person name="Huh J.H."/>
            <person name="Kang B.C."/>
            <person name="Yang T.J."/>
            <person name="Lee Y.H."/>
            <person name="Bennetzen J.L."/>
            <person name="Choi D."/>
        </authorList>
    </citation>
    <scope>NUCLEOTIDE SEQUENCE [LARGE SCALE GENOMIC DNA]</scope>
    <source>
        <strain evidence="3">cv. CM334</strain>
    </source>
</reference>
<evidence type="ECO:0008006" key="4">
    <source>
        <dbReference type="Google" id="ProtNLM"/>
    </source>
</evidence>
<organism evidence="2 3">
    <name type="scientific">Capsicum annuum</name>
    <name type="common">Capsicum pepper</name>
    <dbReference type="NCBI Taxonomy" id="4072"/>
    <lineage>
        <taxon>Eukaryota</taxon>
        <taxon>Viridiplantae</taxon>
        <taxon>Streptophyta</taxon>
        <taxon>Embryophyta</taxon>
        <taxon>Tracheophyta</taxon>
        <taxon>Spermatophyta</taxon>
        <taxon>Magnoliopsida</taxon>
        <taxon>eudicotyledons</taxon>
        <taxon>Gunneridae</taxon>
        <taxon>Pentapetalae</taxon>
        <taxon>asterids</taxon>
        <taxon>lamiids</taxon>
        <taxon>Solanales</taxon>
        <taxon>Solanaceae</taxon>
        <taxon>Solanoideae</taxon>
        <taxon>Capsiceae</taxon>
        <taxon>Capsicum</taxon>
    </lineage>
</organism>
<proteinExistence type="predicted"/>
<dbReference type="SUPFAM" id="SSF53474">
    <property type="entry name" value="alpha/beta-Hydrolases"/>
    <property type="match status" value="1"/>
</dbReference>
<dbReference type="Gramene" id="PHT68461">
    <property type="protein sequence ID" value="PHT68461"/>
    <property type="gene ID" value="T459_27948"/>
</dbReference>
<name>A0A2G2YFV0_CAPAN</name>
<protein>
    <recommendedName>
        <fullName evidence="4">Triacylglycerol lipase 1-like</fullName>
    </recommendedName>
</protein>
<keyword evidence="1" id="KW-1133">Transmembrane helix</keyword>
<dbReference type="InterPro" id="IPR029058">
    <property type="entry name" value="AB_hydrolase_fold"/>
</dbReference>
<dbReference type="STRING" id="4072.A0A2G2YFV0"/>
<dbReference type="Proteomes" id="UP000222542">
    <property type="component" value="Unassembled WGS sequence"/>
</dbReference>
<dbReference type="OMA" id="IGTEIMD"/>
<dbReference type="Gene3D" id="3.40.50.1820">
    <property type="entry name" value="alpha/beta hydrolase"/>
    <property type="match status" value="1"/>
</dbReference>
<sequence length="137" mass="15590">MIRYVNTITKEKLFVVGHSQGTIMSLGAFTKLDIVDMVKAATRLCPTSYLDHISFVLRLVKMRVNEIILALGFHQLNFKSNIGTEIMDMMCDRHIHCDIWLSAITGSSSLNILLFSAFLVPYKFSIVLLKLDMKDYV</sequence>
<dbReference type="EMBL" id="AYRZ02000011">
    <property type="protein sequence ID" value="PHT68461.1"/>
    <property type="molecule type" value="Genomic_DNA"/>
</dbReference>
<gene>
    <name evidence="2" type="ORF">T459_27948</name>
</gene>
<comment type="caution">
    <text evidence="2">The sequence shown here is derived from an EMBL/GenBank/DDBJ whole genome shotgun (WGS) entry which is preliminary data.</text>
</comment>
<reference evidence="2 3" key="1">
    <citation type="journal article" date="2014" name="Nat. Genet.">
        <title>Genome sequence of the hot pepper provides insights into the evolution of pungency in Capsicum species.</title>
        <authorList>
            <person name="Kim S."/>
            <person name="Park M."/>
            <person name="Yeom S.I."/>
            <person name="Kim Y.M."/>
            <person name="Lee J.M."/>
            <person name="Lee H.A."/>
            <person name="Seo E."/>
            <person name="Choi J."/>
            <person name="Cheong K."/>
            <person name="Kim K.T."/>
            <person name="Jung K."/>
            <person name="Lee G.W."/>
            <person name="Oh S.K."/>
            <person name="Bae C."/>
            <person name="Kim S.B."/>
            <person name="Lee H.Y."/>
            <person name="Kim S.Y."/>
            <person name="Kim M.S."/>
            <person name="Kang B.C."/>
            <person name="Jo Y.D."/>
            <person name="Yang H.B."/>
            <person name="Jeong H.J."/>
            <person name="Kang W.H."/>
            <person name="Kwon J.K."/>
            <person name="Shin C."/>
            <person name="Lim J.Y."/>
            <person name="Park J.H."/>
            <person name="Huh J.H."/>
            <person name="Kim J.S."/>
            <person name="Kim B.D."/>
            <person name="Cohen O."/>
            <person name="Paran I."/>
            <person name="Suh M.C."/>
            <person name="Lee S.B."/>
            <person name="Kim Y.K."/>
            <person name="Shin Y."/>
            <person name="Noh S.J."/>
            <person name="Park J."/>
            <person name="Seo Y.S."/>
            <person name="Kwon S.Y."/>
            <person name="Kim H.A."/>
            <person name="Park J.M."/>
            <person name="Kim H.J."/>
            <person name="Choi S.B."/>
            <person name="Bosland P.W."/>
            <person name="Reeves G."/>
            <person name="Jo S.H."/>
            <person name="Lee B.W."/>
            <person name="Cho H.T."/>
            <person name="Choi H.S."/>
            <person name="Lee M.S."/>
            <person name="Yu Y."/>
            <person name="Do Choi Y."/>
            <person name="Park B.S."/>
            <person name="van Deynze A."/>
            <person name="Ashrafi H."/>
            <person name="Hill T."/>
            <person name="Kim W.T."/>
            <person name="Pai H.S."/>
            <person name="Ahn H.K."/>
            <person name="Yeam I."/>
            <person name="Giovannoni J.J."/>
            <person name="Rose J.K."/>
            <person name="Sorensen I."/>
            <person name="Lee S.J."/>
            <person name="Kim R.W."/>
            <person name="Choi I.Y."/>
            <person name="Choi B.S."/>
            <person name="Lim J.S."/>
            <person name="Lee Y.H."/>
            <person name="Choi D."/>
        </authorList>
    </citation>
    <scope>NUCLEOTIDE SEQUENCE [LARGE SCALE GENOMIC DNA]</scope>
    <source>
        <strain evidence="3">cv. CM334</strain>
    </source>
</reference>
<dbReference type="AlphaFoldDB" id="A0A2G2YFV0"/>
<evidence type="ECO:0000256" key="1">
    <source>
        <dbReference type="SAM" id="Phobius"/>
    </source>
</evidence>